<dbReference type="GO" id="GO:0015628">
    <property type="term" value="P:protein secretion by the type II secretion system"/>
    <property type="evidence" value="ECO:0007669"/>
    <property type="project" value="InterPro"/>
</dbReference>
<dbReference type="GO" id="GO:0005886">
    <property type="term" value="C:plasma membrane"/>
    <property type="evidence" value="ECO:0007669"/>
    <property type="project" value="UniProtKB-SubCell"/>
</dbReference>
<evidence type="ECO:0000313" key="12">
    <source>
        <dbReference type="Proteomes" id="UP000295673"/>
    </source>
</evidence>
<keyword evidence="3" id="KW-0813">Transport</keyword>
<comment type="subcellular location">
    <subcellularLocation>
        <location evidence="1">Cell inner membrane</location>
        <topology evidence="1">Single-pass membrane protein</topology>
    </subcellularLocation>
</comment>
<evidence type="ECO:0000256" key="4">
    <source>
        <dbReference type="ARBA" id="ARBA00022475"/>
    </source>
</evidence>
<feature type="transmembrane region" description="Helical" evidence="10">
    <location>
        <begin position="20"/>
        <end position="41"/>
    </location>
</feature>
<evidence type="ECO:0000256" key="1">
    <source>
        <dbReference type="ARBA" id="ARBA00004377"/>
    </source>
</evidence>
<name>A0A4R1N1E2_9RHOB</name>
<dbReference type="Gene3D" id="3.30.1360.100">
    <property type="entry name" value="General secretion pathway protein M, EpsM"/>
    <property type="match status" value="1"/>
</dbReference>
<dbReference type="SUPFAM" id="SSF103054">
    <property type="entry name" value="General secretion pathway protein M, EpsM"/>
    <property type="match status" value="1"/>
</dbReference>
<dbReference type="Pfam" id="PF04612">
    <property type="entry name" value="T2SSM"/>
    <property type="match status" value="1"/>
</dbReference>
<dbReference type="InterPro" id="IPR023229">
    <property type="entry name" value="T2SS_M_periplasmic_sf"/>
</dbReference>
<dbReference type="RefSeq" id="WP_132861690.1">
    <property type="nucleotide sequence ID" value="NZ_SMGR01000004.1"/>
</dbReference>
<dbReference type="OrthoDB" id="7873424at2"/>
<dbReference type="EMBL" id="SMGR01000004">
    <property type="protein sequence ID" value="TCK99857.1"/>
    <property type="molecule type" value="Genomic_DNA"/>
</dbReference>
<protein>
    <submittedName>
        <fullName evidence="11">Type II secretory pathway component PulM</fullName>
    </submittedName>
</protein>
<keyword evidence="7" id="KW-0653">Protein transport</keyword>
<keyword evidence="9 10" id="KW-0472">Membrane</keyword>
<evidence type="ECO:0000256" key="5">
    <source>
        <dbReference type="ARBA" id="ARBA00022519"/>
    </source>
</evidence>
<organism evidence="11 12">
    <name type="scientific">Shimia isoporae</name>
    <dbReference type="NCBI Taxonomy" id="647720"/>
    <lineage>
        <taxon>Bacteria</taxon>
        <taxon>Pseudomonadati</taxon>
        <taxon>Pseudomonadota</taxon>
        <taxon>Alphaproteobacteria</taxon>
        <taxon>Rhodobacterales</taxon>
        <taxon>Roseobacteraceae</taxon>
    </lineage>
</organism>
<accession>A0A4R1N1E2</accession>
<proteinExistence type="inferred from homology"/>
<dbReference type="GO" id="GO:0015627">
    <property type="term" value="C:type II protein secretion system complex"/>
    <property type="evidence" value="ECO:0007669"/>
    <property type="project" value="InterPro"/>
</dbReference>
<sequence length="163" mass="17416">MTDRLIDLLGRLSGRERALLGVLVGVIAPLALWFGLLAPLAQDRVTALSSLNEARALEAWVNDRAAENALLRATAPQKSPPAIGASGVEQTLISSGLRESLSGLSDPGDGTLALRFDEVAFDALILWLSNSEAVWGYELNSFRLERTDVSGVVSAELALHPRN</sequence>
<keyword evidence="8 10" id="KW-1133">Transmembrane helix</keyword>
<evidence type="ECO:0000313" key="11">
    <source>
        <dbReference type="EMBL" id="TCK99857.1"/>
    </source>
</evidence>
<evidence type="ECO:0000256" key="10">
    <source>
        <dbReference type="SAM" id="Phobius"/>
    </source>
</evidence>
<evidence type="ECO:0000256" key="2">
    <source>
        <dbReference type="ARBA" id="ARBA00010637"/>
    </source>
</evidence>
<keyword evidence="4" id="KW-1003">Cell membrane</keyword>
<evidence type="ECO:0000256" key="7">
    <source>
        <dbReference type="ARBA" id="ARBA00022927"/>
    </source>
</evidence>
<evidence type="ECO:0000256" key="6">
    <source>
        <dbReference type="ARBA" id="ARBA00022692"/>
    </source>
</evidence>
<dbReference type="Proteomes" id="UP000295673">
    <property type="component" value="Unassembled WGS sequence"/>
</dbReference>
<evidence type="ECO:0000256" key="9">
    <source>
        <dbReference type="ARBA" id="ARBA00023136"/>
    </source>
</evidence>
<evidence type="ECO:0000256" key="3">
    <source>
        <dbReference type="ARBA" id="ARBA00022448"/>
    </source>
</evidence>
<dbReference type="InterPro" id="IPR007690">
    <property type="entry name" value="T2SS_GspM"/>
</dbReference>
<comment type="similarity">
    <text evidence="2">Belongs to the GSP M family.</text>
</comment>
<comment type="caution">
    <text evidence="11">The sequence shown here is derived from an EMBL/GenBank/DDBJ whole genome shotgun (WGS) entry which is preliminary data.</text>
</comment>
<keyword evidence="5" id="KW-0997">Cell inner membrane</keyword>
<keyword evidence="12" id="KW-1185">Reference proteome</keyword>
<keyword evidence="6 10" id="KW-0812">Transmembrane</keyword>
<gene>
    <name evidence="11" type="ORF">BXY66_3561</name>
</gene>
<evidence type="ECO:0000256" key="8">
    <source>
        <dbReference type="ARBA" id="ARBA00022989"/>
    </source>
</evidence>
<dbReference type="AlphaFoldDB" id="A0A4R1N1E2"/>
<reference evidence="11 12" key="1">
    <citation type="submission" date="2019-03" db="EMBL/GenBank/DDBJ databases">
        <title>Genomic Encyclopedia of Archaeal and Bacterial Type Strains, Phase II (KMG-II): from individual species to whole genera.</title>
        <authorList>
            <person name="Goeker M."/>
        </authorList>
    </citation>
    <scope>NUCLEOTIDE SEQUENCE [LARGE SCALE GENOMIC DNA]</scope>
    <source>
        <strain evidence="11 12">DSM 26433</strain>
    </source>
</reference>